<keyword evidence="2" id="KW-0433">Leucine-rich repeat</keyword>
<organism evidence="6 7">
    <name type="scientific">Tetrahymena thermophila (strain SB210)</name>
    <dbReference type="NCBI Taxonomy" id="312017"/>
    <lineage>
        <taxon>Eukaryota</taxon>
        <taxon>Sar</taxon>
        <taxon>Alveolata</taxon>
        <taxon>Ciliophora</taxon>
        <taxon>Intramacronucleata</taxon>
        <taxon>Oligohymenophorea</taxon>
        <taxon>Hymenostomatida</taxon>
        <taxon>Tetrahymenina</taxon>
        <taxon>Tetrahymenidae</taxon>
        <taxon>Tetrahymena</taxon>
    </lineage>
</organism>
<dbReference type="InParanoid" id="Q23ZC3"/>
<dbReference type="SUPFAM" id="SSF52047">
    <property type="entry name" value="RNI-like"/>
    <property type="match status" value="2"/>
</dbReference>
<keyword evidence="3" id="KW-0677">Repeat</keyword>
<keyword evidence="5" id="KW-1133">Transmembrane helix</keyword>
<dbReference type="HOGENOM" id="CLU_250326_0_0_1"/>
<dbReference type="Gene3D" id="3.80.10.10">
    <property type="entry name" value="Ribonuclease Inhibitor"/>
    <property type="match status" value="4"/>
</dbReference>
<evidence type="ECO:0000256" key="5">
    <source>
        <dbReference type="SAM" id="Phobius"/>
    </source>
</evidence>
<dbReference type="GeneID" id="7825188"/>
<dbReference type="GO" id="GO:0031267">
    <property type="term" value="F:small GTPase binding"/>
    <property type="evidence" value="ECO:0007669"/>
    <property type="project" value="TreeGrafter"/>
</dbReference>
<dbReference type="Proteomes" id="UP000009168">
    <property type="component" value="Unassembled WGS sequence"/>
</dbReference>
<keyword evidence="5" id="KW-0472">Membrane</keyword>
<dbReference type="PANTHER" id="PTHR24113">
    <property type="entry name" value="RAN GTPASE-ACTIVATING PROTEIN 1"/>
    <property type="match status" value="1"/>
</dbReference>
<proteinExistence type="predicted"/>
<dbReference type="GO" id="GO:0005096">
    <property type="term" value="F:GTPase activator activity"/>
    <property type="evidence" value="ECO:0007669"/>
    <property type="project" value="UniProtKB-KW"/>
</dbReference>
<evidence type="ECO:0000256" key="2">
    <source>
        <dbReference type="ARBA" id="ARBA00022614"/>
    </source>
</evidence>
<evidence type="ECO:0000313" key="7">
    <source>
        <dbReference type="Proteomes" id="UP000009168"/>
    </source>
</evidence>
<dbReference type="OrthoDB" id="120976at2759"/>
<evidence type="ECO:0000256" key="1">
    <source>
        <dbReference type="ARBA" id="ARBA00022468"/>
    </source>
</evidence>
<evidence type="ECO:0000256" key="4">
    <source>
        <dbReference type="SAM" id="Coils"/>
    </source>
</evidence>
<dbReference type="GO" id="GO:0005829">
    <property type="term" value="C:cytosol"/>
    <property type="evidence" value="ECO:0007669"/>
    <property type="project" value="TreeGrafter"/>
</dbReference>
<gene>
    <name evidence="6" type="ORF">TTHERM_00787400</name>
</gene>
<dbReference type="GO" id="GO:0005634">
    <property type="term" value="C:nucleus"/>
    <property type="evidence" value="ECO:0007669"/>
    <property type="project" value="TreeGrafter"/>
</dbReference>
<evidence type="ECO:0000313" key="6">
    <source>
        <dbReference type="EMBL" id="EAS01934.2"/>
    </source>
</evidence>
<keyword evidence="5" id="KW-0812">Transmembrane</keyword>
<dbReference type="GO" id="GO:0006913">
    <property type="term" value="P:nucleocytoplasmic transport"/>
    <property type="evidence" value="ECO:0007669"/>
    <property type="project" value="TreeGrafter"/>
</dbReference>
<sequence>MKNNYLKESKLQEQKLRLWMNLQPSFVDTFFYDDNQIFEQNICFLVQAFLESAPQLIIQLINNNMNDEWDWFNIISILLSSISIVRTIGIIYVIIDRFFRQITYLSQYYDKDKKFAINKQLVVDTLQLSKNLQKVRNLHIVEDLFIYFQKHEYPLAKDVIQIGLSFLQMHKLRRLTLDFRFILDKKCINSFKQLQKVIPQLKNLEVLYIKCDFEYDIEYIDGRNYREIEKKKRKLSISRKIEREDLNREKEFDEQKLEIRIPSIASHSKIQDGVDLLFSINQQEYIQNQKDQAVVSLQEASNNIVAPLIQVRKNSMPSSLGPNLNIPQRKSVYGQDLLKTTQFIQASQNSLNVKGDGDIHHTLRNEESLWFQSSRRNDTQSPFVGASPNNQNGSPHSIWKMQENLSGIEEIQFEDDDFEDDKRYDFEIDIKSGMYIKYKLQKCNFKPLLVCSEIIHKSDIYLNLFVKKGKINMELKLTQHQNEEEKKQKYDIEIDESIEFDQINFVNIISSDIKQSIQQCPVNQRKTLFMQIIYNKNILTSNMKEAIAKSIPFPLNSDLYVFQYEKLKPINKHTIQFKDAIDRNEKLLRFIIIPRGKDQKQKQRVYIWNKVKSGEIDFIKGVGQAGQSYKQKLFTFEEDLANHTIQVDKHSLKLLSLKSFIQKSKLKLVALTWSGKMENVDQIKLLIKHFKSLPQSTSIKIIADQQEFNYLSFSTISQSLLDFQSLNIYFKDQHLISEKEGYIFRDLSNSQIQIDEEKIDLAQLVQNKEKYSNSYFLQVLSNGLQISKNHIIILCKELQNIQQIQHLNLQVQNNCIQADGSNILFTHMKQYTQLVHLELDIGNNQICDEGVEYCSGFINDSQKLKVLVLNLKMNNMTGKGLNCLAQALQNKNKLLELKIDLQQNIIDSKQIQILADCLKNKKKLNSLEINLNKNNIQTQGCVQIFQSISNLKNISILNLYFESNCIQSQALNELSQMLLNINQDLHTFSLNLGRNKLNDSNAFNQLFSSIQNFVYIKELNLQLNNCWFPQSSLNNLCSCLEKIRKVQVLRLNLSKNYINDDGINIISLVFQKVSLLKELELDLSDNVITNSALEIVKSIFTYLNVAEILNINLKEAFVSKQLKNPVGLFTPSQTSIKSIALNLGNSIQHEINQNVYLVGYLTLLQNVQQVELNLENCIETDNVLKKTFKQVFENQNFTKIHLNLKGTRVKNNLMIDLKNNLKQQKNLENLNLNISNNNLNVENLNEFFDKIKCNANLKFLQLSIEDNTYDPIVFCNTFGNQIIALEKLESIDIQLGQQAIDMQEADYLSSCYPEQLRSLKAQIQFNSTESLKSYFTGISKYKQLEYLDLSFYDKLQKYQDIADAINSFAEIIIDFKKLKVLKIDFSGCDFSIQNMSILMKGLQKLDYIEELNVKLEQSLVSDDCILTMIEYLQNFNKLNNFVINLKKNDISPKGVLEILNWALSTISLYTLQINLNQEIQGKLMKNAQIQSAVEKLILNNKNITINNIEFSNKEEEINISKFISNLYQSVFSIVK</sequence>
<feature type="transmembrane region" description="Helical" evidence="5">
    <location>
        <begin position="71"/>
        <end position="95"/>
    </location>
</feature>
<dbReference type="InterPro" id="IPR027038">
    <property type="entry name" value="RanGap"/>
</dbReference>
<keyword evidence="1" id="KW-0343">GTPase activation</keyword>
<dbReference type="GO" id="GO:0048471">
    <property type="term" value="C:perinuclear region of cytoplasm"/>
    <property type="evidence" value="ECO:0007669"/>
    <property type="project" value="TreeGrafter"/>
</dbReference>
<feature type="coiled-coil region" evidence="4">
    <location>
        <begin position="747"/>
        <end position="774"/>
    </location>
</feature>
<keyword evidence="4" id="KW-0175">Coiled coil</keyword>
<name>Q23ZC3_TETTS</name>
<dbReference type="KEGG" id="tet:TTHERM_00787400"/>
<dbReference type="InterPro" id="IPR032675">
    <property type="entry name" value="LRR_dom_sf"/>
</dbReference>
<reference evidence="7" key="1">
    <citation type="journal article" date="2006" name="PLoS Biol.">
        <title>Macronuclear genome sequence of the ciliate Tetrahymena thermophila, a model eukaryote.</title>
        <authorList>
            <person name="Eisen J.A."/>
            <person name="Coyne R.S."/>
            <person name="Wu M."/>
            <person name="Wu D."/>
            <person name="Thiagarajan M."/>
            <person name="Wortman J.R."/>
            <person name="Badger J.H."/>
            <person name="Ren Q."/>
            <person name="Amedeo P."/>
            <person name="Jones K.M."/>
            <person name="Tallon L.J."/>
            <person name="Delcher A.L."/>
            <person name="Salzberg S.L."/>
            <person name="Silva J.C."/>
            <person name="Haas B.J."/>
            <person name="Majoros W.H."/>
            <person name="Farzad M."/>
            <person name="Carlton J.M."/>
            <person name="Smith R.K. Jr."/>
            <person name="Garg J."/>
            <person name="Pearlman R.E."/>
            <person name="Karrer K.M."/>
            <person name="Sun L."/>
            <person name="Manning G."/>
            <person name="Elde N.C."/>
            <person name="Turkewitz A.P."/>
            <person name="Asai D.J."/>
            <person name="Wilkes D.E."/>
            <person name="Wang Y."/>
            <person name="Cai H."/>
            <person name="Collins K."/>
            <person name="Stewart B.A."/>
            <person name="Lee S.R."/>
            <person name="Wilamowska K."/>
            <person name="Weinberg Z."/>
            <person name="Ruzzo W.L."/>
            <person name="Wloga D."/>
            <person name="Gaertig J."/>
            <person name="Frankel J."/>
            <person name="Tsao C.-C."/>
            <person name="Gorovsky M.A."/>
            <person name="Keeling P.J."/>
            <person name="Waller R.F."/>
            <person name="Patron N.J."/>
            <person name="Cherry J.M."/>
            <person name="Stover N.A."/>
            <person name="Krieger C.J."/>
            <person name="del Toro C."/>
            <person name="Ryder H.F."/>
            <person name="Williamson S.C."/>
            <person name="Barbeau R.A."/>
            <person name="Hamilton E.P."/>
            <person name="Orias E."/>
        </authorList>
    </citation>
    <scope>NUCLEOTIDE SEQUENCE [LARGE SCALE GENOMIC DNA]</scope>
    <source>
        <strain evidence="7">SB210</strain>
    </source>
</reference>
<dbReference type="EMBL" id="GG662552">
    <property type="protein sequence ID" value="EAS01934.2"/>
    <property type="molecule type" value="Genomic_DNA"/>
</dbReference>
<accession>Q23ZC3</accession>
<evidence type="ECO:0000256" key="3">
    <source>
        <dbReference type="ARBA" id="ARBA00022737"/>
    </source>
</evidence>
<protein>
    <submittedName>
        <fullName evidence="6">XK-like protein</fullName>
    </submittedName>
</protein>
<dbReference type="PANTHER" id="PTHR24113:SF12">
    <property type="entry name" value="RAN GTPASE-ACTIVATING PROTEIN 1"/>
    <property type="match status" value="1"/>
</dbReference>
<dbReference type="RefSeq" id="XP_001022179.2">
    <property type="nucleotide sequence ID" value="XM_001022179.2"/>
</dbReference>
<keyword evidence="7" id="KW-1185">Reference proteome</keyword>